<dbReference type="InterPro" id="IPR045865">
    <property type="entry name" value="ACT-like_dom_sf"/>
</dbReference>
<dbReference type="RefSeq" id="WP_109730183.1">
    <property type="nucleotide sequence ID" value="NZ_BAAACK010000006.1"/>
</dbReference>
<comment type="caution">
    <text evidence="1">The sequence shown here is derived from an EMBL/GenBank/DDBJ whole genome shotgun (WGS) entry which is preliminary data.</text>
</comment>
<dbReference type="OrthoDB" id="9796135at2"/>
<dbReference type="EMBL" id="QGDL01000002">
    <property type="protein sequence ID" value="PWJ31487.1"/>
    <property type="molecule type" value="Genomic_DNA"/>
</dbReference>
<dbReference type="NCBIfam" id="TIGR03959">
    <property type="entry name" value="hyd_TM1266"/>
    <property type="match status" value="1"/>
</dbReference>
<dbReference type="InterPro" id="IPR027271">
    <property type="entry name" value="Acetolactate_synth/TF_NikR_C"/>
</dbReference>
<proteinExistence type="predicted"/>
<dbReference type="Pfam" id="PF21699">
    <property type="entry name" value="TM1266-like"/>
    <property type="match status" value="1"/>
</dbReference>
<dbReference type="Gene3D" id="3.30.70.1150">
    <property type="entry name" value="ACT-like. Chain A, domain 2"/>
    <property type="match status" value="1"/>
</dbReference>
<sequence>METRIAQVGIILNSNESVDELNHLLSQYAQYIIGRMGIPYREKNISIISIAMDAPGDVISALSGKLGMLPGVSTKTIYAKTKQTD</sequence>
<protein>
    <submittedName>
        <fullName evidence="1">Putative iron-only hydrogenase system regulator</fullName>
    </submittedName>
</protein>
<name>A0A2Y9BGH7_9FIRM</name>
<dbReference type="InterPro" id="IPR023860">
    <property type="entry name" value="FeFe-hyd_TM1266"/>
</dbReference>
<evidence type="ECO:0000313" key="1">
    <source>
        <dbReference type="EMBL" id="PWJ31487.1"/>
    </source>
</evidence>
<accession>A0A2Y9BGH7</accession>
<keyword evidence="2" id="KW-1185">Reference proteome</keyword>
<evidence type="ECO:0000313" key="2">
    <source>
        <dbReference type="Proteomes" id="UP000245845"/>
    </source>
</evidence>
<dbReference type="Proteomes" id="UP000245845">
    <property type="component" value="Unassembled WGS sequence"/>
</dbReference>
<gene>
    <name evidence="1" type="ORF">A8806_102345</name>
</gene>
<reference evidence="1 2" key="1">
    <citation type="submission" date="2018-05" db="EMBL/GenBank/DDBJ databases">
        <title>The Hungate 1000. A catalogue of reference genomes from the rumen microbiome.</title>
        <authorList>
            <person name="Kelly W."/>
        </authorList>
    </citation>
    <scope>NUCLEOTIDE SEQUENCE [LARGE SCALE GENOMIC DNA]</scope>
    <source>
        <strain evidence="1 2">NLAE-zl-C242</strain>
    </source>
</reference>
<organism evidence="1 2">
    <name type="scientific">Faecalicatena orotica</name>
    <dbReference type="NCBI Taxonomy" id="1544"/>
    <lineage>
        <taxon>Bacteria</taxon>
        <taxon>Bacillati</taxon>
        <taxon>Bacillota</taxon>
        <taxon>Clostridia</taxon>
        <taxon>Lachnospirales</taxon>
        <taxon>Lachnospiraceae</taxon>
        <taxon>Faecalicatena</taxon>
    </lineage>
</organism>
<dbReference type="SUPFAM" id="SSF55021">
    <property type="entry name" value="ACT-like"/>
    <property type="match status" value="1"/>
</dbReference>
<dbReference type="AlphaFoldDB" id="A0A2Y9BGH7"/>